<feature type="compositionally biased region" description="Polar residues" evidence="1">
    <location>
        <begin position="878"/>
        <end position="888"/>
    </location>
</feature>
<feature type="compositionally biased region" description="Polar residues" evidence="1">
    <location>
        <begin position="1608"/>
        <end position="1643"/>
    </location>
</feature>
<name>A0AAV2S1N2_MEGNR</name>
<gene>
    <name evidence="2" type="ORF">MNOR_LOCUS32075</name>
</gene>
<feature type="compositionally biased region" description="Polar residues" evidence="1">
    <location>
        <begin position="1441"/>
        <end position="1450"/>
    </location>
</feature>
<feature type="compositionally biased region" description="Polar residues" evidence="1">
    <location>
        <begin position="1394"/>
        <end position="1416"/>
    </location>
</feature>
<feature type="compositionally biased region" description="Low complexity" evidence="1">
    <location>
        <begin position="96"/>
        <end position="116"/>
    </location>
</feature>
<feature type="compositionally biased region" description="Polar residues" evidence="1">
    <location>
        <begin position="463"/>
        <end position="481"/>
    </location>
</feature>
<organism evidence="2 3">
    <name type="scientific">Meganyctiphanes norvegica</name>
    <name type="common">Northern krill</name>
    <name type="synonym">Thysanopoda norvegica</name>
    <dbReference type="NCBI Taxonomy" id="48144"/>
    <lineage>
        <taxon>Eukaryota</taxon>
        <taxon>Metazoa</taxon>
        <taxon>Ecdysozoa</taxon>
        <taxon>Arthropoda</taxon>
        <taxon>Crustacea</taxon>
        <taxon>Multicrustacea</taxon>
        <taxon>Malacostraca</taxon>
        <taxon>Eumalacostraca</taxon>
        <taxon>Eucarida</taxon>
        <taxon>Euphausiacea</taxon>
        <taxon>Euphausiidae</taxon>
        <taxon>Meganyctiphanes</taxon>
    </lineage>
</organism>
<proteinExistence type="predicted"/>
<protein>
    <submittedName>
        <fullName evidence="2">Uncharacterized protein</fullName>
    </submittedName>
</protein>
<feature type="compositionally biased region" description="Low complexity" evidence="1">
    <location>
        <begin position="664"/>
        <end position="678"/>
    </location>
</feature>
<feature type="region of interest" description="Disordered" evidence="1">
    <location>
        <begin position="729"/>
        <end position="754"/>
    </location>
</feature>
<feature type="region of interest" description="Disordered" evidence="1">
    <location>
        <begin position="961"/>
        <end position="1238"/>
    </location>
</feature>
<reference evidence="2 3" key="1">
    <citation type="submission" date="2024-05" db="EMBL/GenBank/DDBJ databases">
        <authorList>
            <person name="Wallberg A."/>
        </authorList>
    </citation>
    <scope>NUCLEOTIDE SEQUENCE [LARGE SCALE GENOMIC DNA]</scope>
</reference>
<comment type="caution">
    <text evidence="2">The sequence shown here is derived from an EMBL/GenBank/DDBJ whole genome shotgun (WGS) entry which is preliminary data.</text>
</comment>
<dbReference type="EMBL" id="CAXKWB010042697">
    <property type="protein sequence ID" value="CAL4158344.1"/>
    <property type="molecule type" value="Genomic_DNA"/>
</dbReference>
<feature type="region of interest" description="Disordered" evidence="1">
    <location>
        <begin position="270"/>
        <end position="330"/>
    </location>
</feature>
<evidence type="ECO:0000313" key="2">
    <source>
        <dbReference type="EMBL" id="CAL4158344.1"/>
    </source>
</evidence>
<feature type="region of interest" description="Disordered" evidence="1">
    <location>
        <begin position="213"/>
        <end position="254"/>
    </location>
</feature>
<feature type="compositionally biased region" description="Polar residues" evidence="1">
    <location>
        <begin position="1672"/>
        <end position="1686"/>
    </location>
</feature>
<feature type="compositionally biased region" description="Basic and acidic residues" evidence="1">
    <location>
        <begin position="519"/>
        <end position="530"/>
    </location>
</feature>
<feature type="region of interest" description="Disordered" evidence="1">
    <location>
        <begin position="1525"/>
        <end position="1568"/>
    </location>
</feature>
<feature type="compositionally biased region" description="Low complexity" evidence="1">
    <location>
        <begin position="972"/>
        <end position="1013"/>
    </location>
</feature>
<evidence type="ECO:0000256" key="1">
    <source>
        <dbReference type="SAM" id="MobiDB-lite"/>
    </source>
</evidence>
<feature type="compositionally biased region" description="Basic and acidic residues" evidence="1">
    <location>
        <begin position="13"/>
        <end position="22"/>
    </location>
</feature>
<feature type="compositionally biased region" description="Low complexity" evidence="1">
    <location>
        <begin position="217"/>
        <end position="243"/>
    </location>
</feature>
<feature type="compositionally biased region" description="Low complexity" evidence="1">
    <location>
        <begin position="687"/>
        <end position="703"/>
    </location>
</feature>
<feature type="region of interest" description="Disordered" evidence="1">
    <location>
        <begin position="1330"/>
        <end position="1483"/>
    </location>
</feature>
<feature type="compositionally biased region" description="Low complexity" evidence="1">
    <location>
        <begin position="914"/>
        <end position="928"/>
    </location>
</feature>
<feature type="compositionally biased region" description="Polar residues" evidence="1">
    <location>
        <begin position="1152"/>
        <end position="1163"/>
    </location>
</feature>
<dbReference type="Proteomes" id="UP001497623">
    <property type="component" value="Unassembled WGS sequence"/>
</dbReference>
<feature type="region of interest" description="Disordered" evidence="1">
    <location>
        <begin position="775"/>
        <end position="863"/>
    </location>
</feature>
<feature type="region of interest" description="Disordered" evidence="1">
    <location>
        <begin position="654"/>
        <end position="707"/>
    </location>
</feature>
<feature type="compositionally biased region" description="Polar residues" evidence="1">
    <location>
        <begin position="1"/>
        <end position="10"/>
    </location>
</feature>
<feature type="region of interest" description="Disordered" evidence="1">
    <location>
        <begin position="1261"/>
        <end position="1298"/>
    </location>
</feature>
<feature type="compositionally biased region" description="Polar residues" evidence="1">
    <location>
        <begin position="797"/>
        <end position="810"/>
    </location>
</feature>
<feature type="compositionally biased region" description="Basic and acidic residues" evidence="1">
    <location>
        <begin position="372"/>
        <end position="382"/>
    </location>
</feature>
<feature type="region of interest" description="Disordered" evidence="1">
    <location>
        <begin position="877"/>
        <end position="940"/>
    </location>
</feature>
<feature type="compositionally biased region" description="Basic residues" evidence="1">
    <location>
        <begin position="1365"/>
        <end position="1393"/>
    </location>
</feature>
<feature type="compositionally biased region" description="Low complexity" evidence="1">
    <location>
        <begin position="1022"/>
        <end position="1035"/>
    </location>
</feature>
<feature type="compositionally biased region" description="Low complexity" evidence="1">
    <location>
        <begin position="1198"/>
        <end position="1209"/>
    </location>
</feature>
<feature type="compositionally biased region" description="Low complexity" evidence="1">
    <location>
        <begin position="1121"/>
        <end position="1137"/>
    </location>
</feature>
<feature type="region of interest" description="Disordered" evidence="1">
    <location>
        <begin position="1607"/>
        <end position="1686"/>
    </location>
</feature>
<feature type="region of interest" description="Disordered" evidence="1">
    <location>
        <begin position="345"/>
        <end position="415"/>
    </location>
</feature>
<feature type="compositionally biased region" description="Basic and acidic residues" evidence="1">
    <location>
        <begin position="1529"/>
        <end position="1539"/>
    </location>
</feature>
<feature type="compositionally biased region" description="Polar residues" evidence="1">
    <location>
        <begin position="1543"/>
        <end position="1563"/>
    </location>
</feature>
<feature type="compositionally biased region" description="Basic and acidic residues" evidence="1">
    <location>
        <begin position="961"/>
        <end position="971"/>
    </location>
</feature>
<feature type="compositionally biased region" description="Polar residues" evidence="1">
    <location>
        <begin position="67"/>
        <end position="95"/>
    </location>
</feature>
<keyword evidence="3" id="KW-1185">Reference proteome</keyword>
<feature type="compositionally biased region" description="Polar residues" evidence="1">
    <location>
        <begin position="1210"/>
        <end position="1238"/>
    </location>
</feature>
<feature type="compositionally biased region" description="Polar residues" evidence="1">
    <location>
        <begin position="360"/>
        <end position="371"/>
    </location>
</feature>
<feature type="region of interest" description="Disordered" evidence="1">
    <location>
        <begin position="431"/>
        <end position="550"/>
    </location>
</feature>
<feature type="compositionally biased region" description="Basic and acidic residues" evidence="1">
    <location>
        <begin position="730"/>
        <end position="739"/>
    </location>
</feature>
<feature type="region of interest" description="Disordered" evidence="1">
    <location>
        <begin position="1"/>
        <end position="116"/>
    </location>
</feature>
<evidence type="ECO:0000313" key="3">
    <source>
        <dbReference type="Proteomes" id="UP001497623"/>
    </source>
</evidence>
<sequence>MHDSTKSSVAPSKIEKDKENAAHKRQVVQQPAITPPLAVSSPLTSPHAPLAVSSPLTSPQAPLGLSSPLTSPYSASQRMIQMSDSPQPLNASLSGPNTPFATPNTTPADTPNTTPNPLQGLSNAVTPNSTPTPLQGIGWCLAPAPPTRSRTPSPVVSFRRSIENALESIGDVETKSSVLYHSMEDVQNKSGELVRRPSIAKLKEMFEKSVDLDAPGTRLSRSASSVTSRSPTLSLHQDNNSNSRVKRKSSLGAEETLQSKKAYEIIEKSRQINICPPPPSSSEQQSYKGLQSSKSSSCVGKPPSSPVWASPSIRRRPAGIHGQSESQEEPNMVLLARVDDRPALPVKKSKSFRSNRPIYSPSNTIASTRSPELSRKKERKDINTYFSLDRGKNEPPPAMSRSESGNIHFIGDIPSPREGFKLSVYQSLPLEGTDVVDSKPQIPPKKSIGDRFKGSRPPEPLHISSSQAFNPSQPTMQQHSDASSSVSVTPSTPPTPQSAPPTINSIYDAPSLWNSSPHTRKDSKDKKVQDTSKSISLSSPTIETKAYASNTTSSPLIAAITTASPKMSPGSDIDSPAGKDYVNARIVRSSNTSDTKESPKYVYVPLPTKRTTRDQKSHEYANYNIGASFPRIEGEETTETYMEAQDLKKNLPGKFPVYDDVSPSSSISRSELLTTSSRESIHTTHSPATSPNTPQTPSTPQNADYEMMDFGESSSNIDEVFETVNYEILGSKEKSKRQDLQGFNSSDDNMNDFLSKPDLDPIARQVYQDCQDYLLHGNNRSPVPSLMPKSQHKDVTKQNNSSRKSGSLLDTSMDVDEVKNKVAVAPQGLRTRERRNSYRQAVNPPSAGNTPTTPPDPSSCSDIRKSVHKYETIWFENGKQQQQQGTKRNNPSPPSQPNSKSSNTHKESDDIPRSSSSSYVQRPSSPCSVDEQSPNLNNKSNNKEAMFKEKLEELHSLVKSLERQKQSKRLCEVGSSVVGGEESSSVSLGSSSTSSALQSPSSTLQSRSTTSSKSELHEPIYANTNTLNATTPPKNQAGTQKYIPSEPKSPQSIRHNKPIEVNEGGKPTRNSPTINGSSIYGTIATSTFRHKNNNSSSPKPNYQSQVSAAGQGKPPSPYHSMPPTSTLPSRPTTSPTPYHNIPPPKGFGGTVSAGNSPNPLQEISNRDNNNKESPSSSPYYKLGMFGSVRGSFRGGQTGQSEQCGSSGSSADSHTAKTVSPYSNIPSNAAVTSRSTGNYPQHTPKAHIVGDIAIVAPPRIKRNSSAAVPSNRGGGHQQPPQQHSHSHWRNGGESDGFSTTTITQSVKQGWRSGQEEGAPPAIPAKTAAAYQFPSDSQCPPHPPTTQHLPYIQPPPPKPVLQSTLSAHHHHHHNQHNHHQRHHHQHHNHHHRKFNSPHSSHISQTSQPPTQPLSTAIYQSPPQPAPAQSPPLSSSSSVDRESQPNNQHQSVNKPPAAADAGPKNSSDVPRSARNESSDESSDEEGIFHKFSAPNLFKKWISAPNTNSKLSKNGNGAPSSPKSVFYQAAQQSEKEMRDEAIETRGNAGSTSSVGSKENPRDTCTPTSPKPLIKALGKLKTSSKSVAANFKSYLTPRGDKMENIENVRGTAAGSSISNHSGGLQKSMSSGNSILPYSQVQQDYSYPSSLPKKSCGPGQDMTVYTSSHSTGGVLGSADTQLKQQRPRQQYL</sequence>
<feature type="compositionally biased region" description="Polar residues" evidence="1">
    <location>
        <begin position="531"/>
        <end position="550"/>
    </location>
</feature>
<feature type="compositionally biased region" description="Polar residues" evidence="1">
    <location>
        <begin position="1068"/>
        <end position="1087"/>
    </location>
</feature>
<feature type="compositionally biased region" description="Polar residues" evidence="1">
    <location>
        <begin position="930"/>
        <end position="940"/>
    </location>
</feature>
<accession>A0AAV2S1N2</accession>
<feature type="compositionally biased region" description="Low complexity" evidence="1">
    <location>
        <begin position="281"/>
        <end position="302"/>
    </location>
</feature>